<evidence type="ECO:0000313" key="2">
    <source>
        <dbReference type="Proteomes" id="UP000294530"/>
    </source>
</evidence>
<dbReference type="AlphaFoldDB" id="A0A976FHS1"/>
<dbReference type="KEGG" id="blac:94348681"/>
<accession>A0A976FHS1</accession>
<dbReference type="GeneID" id="94348681"/>
<dbReference type="RefSeq" id="XP_067816561.1">
    <property type="nucleotide sequence ID" value="XM_067963010.1"/>
</dbReference>
<proteinExistence type="predicted"/>
<dbReference type="Proteomes" id="UP000294530">
    <property type="component" value="Unassembled WGS sequence"/>
</dbReference>
<sequence>MWRRWRRPRGKPTVFQLAVRQTPLDESSTTFVRRWKTETSFADLAKSDGGTTASQRPVK</sequence>
<gene>
    <name evidence="1" type="ORF">CCR75_004924</name>
</gene>
<organism evidence="1 2">
    <name type="scientific">Bremia lactucae</name>
    <name type="common">Lettuce downy mildew</name>
    <dbReference type="NCBI Taxonomy" id="4779"/>
    <lineage>
        <taxon>Eukaryota</taxon>
        <taxon>Sar</taxon>
        <taxon>Stramenopiles</taxon>
        <taxon>Oomycota</taxon>
        <taxon>Peronosporomycetes</taxon>
        <taxon>Peronosporales</taxon>
        <taxon>Peronosporaceae</taxon>
        <taxon>Bremia</taxon>
    </lineage>
</organism>
<reference evidence="1 2" key="1">
    <citation type="journal article" date="2021" name="Genome Biol.">
        <title>AFLAP: assembly-free linkage analysis pipeline using k-mers from genome sequencing data.</title>
        <authorList>
            <person name="Fletcher K."/>
            <person name="Zhang L."/>
            <person name="Gil J."/>
            <person name="Han R."/>
            <person name="Cavanaugh K."/>
            <person name="Michelmore R."/>
        </authorList>
    </citation>
    <scope>NUCLEOTIDE SEQUENCE [LARGE SCALE GENOMIC DNA]</scope>
    <source>
        <strain evidence="1 2">SF5</strain>
    </source>
</reference>
<comment type="caution">
    <text evidence="1">The sequence shown here is derived from an EMBL/GenBank/DDBJ whole genome shotgun (WGS) entry which is preliminary data.</text>
</comment>
<keyword evidence="2" id="KW-1185">Reference proteome</keyword>
<evidence type="ECO:0000313" key="1">
    <source>
        <dbReference type="EMBL" id="TDH67062.1"/>
    </source>
</evidence>
<protein>
    <submittedName>
        <fullName evidence="1">Uncharacterized protein</fullName>
    </submittedName>
</protein>
<name>A0A976FHS1_BRELC</name>
<dbReference type="EMBL" id="SHOA02000014">
    <property type="protein sequence ID" value="TDH67062.1"/>
    <property type="molecule type" value="Genomic_DNA"/>
</dbReference>